<evidence type="ECO:0000313" key="3">
    <source>
        <dbReference type="Proteomes" id="UP000432089"/>
    </source>
</evidence>
<keyword evidence="1" id="KW-0472">Membrane</keyword>
<evidence type="ECO:0000313" key="2">
    <source>
        <dbReference type="EMBL" id="KAB0678075.1"/>
    </source>
</evidence>
<organism evidence="2 3">
    <name type="scientific">Plantimonas leprariae</name>
    <dbReference type="NCBI Taxonomy" id="2615207"/>
    <lineage>
        <taxon>Bacteria</taxon>
        <taxon>Pseudomonadati</taxon>
        <taxon>Pseudomonadota</taxon>
        <taxon>Alphaproteobacteria</taxon>
        <taxon>Hyphomicrobiales</taxon>
        <taxon>Aurantimonadaceae</taxon>
        <taxon>Plantimonas</taxon>
    </lineage>
</organism>
<evidence type="ECO:0000256" key="1">
    <source>
        <dbReference type="SAM" id="Phobius"/>
    </source>
</evidence>
<feature type="transmembrane region" description="Helical" evidence="1">
    <location>
        <begin position="61"/>
        <end position="82"/>
    </location>
</feature>
<dbReference type="EMBL" id="VZDO01000014">
    <property type="protein sequence ID" value="KAB0678075.1"/>
    <property type="molecule type" value="Genomic_DNA"/>
</dbReference>
<name>A0A7V7PMC8_9HYPH</name>
<accession>A0A7V7PMC8</accession>
<dbReference type="RefSeq" id="WP_150971605.1">
    <property type="nucleotide sequence ID" value="NZ_VZDO01000014.1"/>
</dbReference>
<sequence>MEACITMEMDMLPVNDGDRYETTSFRSLGWLGAFLFTFAPPIFFYQYWLVFYTTAVEENPSIGPVMAISCVAMFASIPMMIAGRSKTVSATRSVEALRMPSMRRRDPRIVMEPGQAPQ</sequence>
<keyword evidence="1" id="KW-1133">Transmembrane helix</keyword>
<gene>
    <name evidence="2" type="ORF">F6X38_16755</name>
</gene>
<keyword evidence="3" id="KW-1185">Reference proteome</keyword>
<proteinExistence type="predicted"/>
<dbReference type="AlphaFoldDB" id="A0A7V7PMC8"/>
<reference evidence="2 3" key="1">
    <citation type="submission" date="2019-09" db="EMBL/GenBank/DDBJ databases">
        <title>YIM 132180 draft genome.</title>
        <authorList>
            <person name="Zhang K."/>
        </authorList>
    </citation>
    <scope>NUCLEOTIDE SEQUENCE [LARGE SCALE GENOMIC DNA]</scope>
    <source>
        <strain evidence="2 3">YIM 132180</strain>
    </source>
</reference>
<comment type="caution">
    <text evidence="2">The sequence shown here is derived from an EMBL/GenBank/DDBJ whole genome shotgun (WGS) entry which is preliminary data.</text>
</comment>
<keyword evidence="1" id="KW-0812">Transmembrane</keyword>
<dbReference type="Proteomes" id="UP000432089">
    <property type="component" value="Unassembled WGS sequence"/>
</dbReference>
<feature type="transmembrane region" description="Helical" evidence="1">
    <location>
        <begin position="28"/>
        <end position="49"/>
    </location>
</feature>
<protein>
    <submittedName>
        <fullName evidence="2">Uncharacterized protein</fullName>
    </submittedName>
</protein>